<protein>
    <submittedName>
        <fullName evidence="1">Uncharacterized protein</fullName>
    </submittedName>
</protein>
<organism evidence="1 2">
    <name type="scientific">Paracoccus haeundaensis</name>
    <dbReference type="NCBI Taxonomy" id="225362"/>
    <lineage>
        <taxon>Bacteria</taxon>
        <taxon>Pseudomonadati</taxon>
        <taxon>Pseudomonadota</taxon>
        <taxon>Alphaproteobacteria</taxon>
        <taxon>Rhodobacterales</taxon>
        <taxon>Paracoccaceae</taxon>
        <taxon>Paracoccus</taxon>
    </lineage>
</organism>
<keyword evidence="2" id="KW-1185">Reference proteome</keyword>
<evidence type="ECO:0000313" key="1">
    <source>
        <dbReference type="EMBL" id="TNH41290.1"/>
    </source>
</evidence>
<name>A0A5C4RBD9_9RHOB</name>
<proteinExistence type="predicted"/>
<evidence type="ECO:0000313" key="2">
    <source>
        <dbReference type="Proteomes" id="UP000304880"/>
    </source>
</evidence>
<dbReference type="AlphaFoldDB" id="A0A5C4RBD9"/>
<comment type="caution">
    <text evidence="1">The sequence shown here is derived from an EMBL/GenBank/DDBJ whole genome shotgun (WGS) entry which is preliminary data.</text>
</comment>
<gene>
    <name evidence="1" type="ORF">FHD67_00820</name>
</gene>
<accession>A0A5C4RBD9</accession>
<reference evidence="1 2" key="1">
    <citation type="submission" date="2019-06" db="EMBL/GenBank/DDBJ databases">
        <authorList>
            <person name="Li J."/>
        </authorList>
    </citation>
    <scope>NUCLEOTIDE SEQUENCE [LARGE SCALE GENOMIC DNA]</scope>
    <source>
        <strain evidence="1 2">CGMCC 1.8012</strain>
    </source>
</reference>
<dbReference type="RefSeq" id="WP_139597504.1">
    <property type="nucleotide sequence ID" value="NZ_VDDC01000001.1"/>
</dbReference>
<dbReference type="EMBL" id="VDDC01000001">
    <property type="protein sequence ID" value="TNH41290.1"/>
    <property type="molecule type" value="Genomic_DNA"/>
</dbReference>
<dbReference type="Proteomes" id="UP000304880">
    <property type="component" value="Unassembled WGS sequence"/>
</dbReference>
<sequence length="70" mass="7625">MTTTTADRNFIEISTCPGKAFFFVSLVADLGVDGEMYRQMVCTGRSYEEAIMRAEKAARAAGVAVVDRVV</sequence>